<feature type="region of interest" description="Disordered" evidence="7">
    <location>
        <begin position="284"/>
        <end position="441"/>
    </location>
</feature>
<feature type="domain" description="SERRATE/Ars2 C-terminal" evidence="8">
    <location>
        <begin position="676"/>
        <end position="846"/>
    </location>
</feature>
<dbReference type="InterPro" id="IPR021933">
    <property type="entry name" value="SERRATE/Ars2_N"/>
</dbReference>
<feature type="region of interest" description="Disordered" evidence="7">
    <location>
        <begin position="118"/>
        <end position="157"/>
    </location>
</feature>
<feature type="domain" description="SERRATE/Ars2 N-terminal" evidence="9">
    <location>
        <begin position="162"/>
        <end position="271"/>
    </location>
</feature>
<dbReference type="InterPro" id="IPR035979">
    <property type="entry name" value="RBD_domain_sf"/>
</dbReference>
<evidence type="ECO:0000256" key="2">
    <source>
        <dbReference type="ARBA" id="ARBA00005407"/>
    </source>
</evidence>
<evidence type="ECO:0000313" key="10">
    <source>
        <dbReference type="EMBL" id="CAB3374783.1"/>
    </source>
</evidence>
<feature type="region of interest" description="Disordered" evidence="7">
    <location>
        <begin position="849"/>
        <end position="868"/>
    </location>
</feature>
<feature type="compositionally biased region" description="Basic and acidic residues" evidence="7">
    <location>
        <begin position="8"/>
        <end position="47"/>
    </location>
</feature>
<evidence type="ECO:0000256" key="6">
    <source>
        <dbReference type="ARBA" id="ARBA00030701"/>
    </source>
</evidence>
<evidence type="ECO:0000259" key="8">
    <source>
        <dbReference type="Pfam" id="PF04959"/>
    </source>
</evidence>
<dbReference type="EMBL" id="CADEPI010000103">
    <property type="protein sequence ID" value="CAB3374783.1"/>
    <property type="molecule type" value="Genomic_DNA"/>
</dbReference>
<dbReference type="CDD" id="cd00590">
    <property type="entry name" value="RRM_SF"/>
    <property type="match status" value="1"/>
</dbReference>
<accession>A0A8S1D014</accession>
<feature type="compositionally biased region" description="Basic and acidic residues" evidence="7">
    <location>
        <begin position="351"/>
        <end position="360"/>
    </location>
</feature>
<comment type="similarity">
    <text evidence="2">Belongs to the ARS2 family.</text>
</comment>
<keyword evidence="4" id="KW-0943">RNA-mediated gene silencing</keyword>
<organism evidence="10 11">
    <name type="scientific">Cloeon dipterum</name>
    <dbReference type="NCBI Taxonomy" id="197152"/>
    <lineage>
        <taxon>Eukaryota</taxon>
        <taxon>Metazoa</taxon>
        <taxon>Ecdysozoa</taxon>
        <taxon>Arthropoda</taxon>
        <taxon>Hexapoda</taxon>
        <taxon>Insecta</taxon>
        <taxon>Pterygota</taxon>
        <taxon>Palaeoptera</taxon>
        <taxon>Ephemeroptera</taxon>
        <taxon>Pisciforma</taxon>
        <taxon>Baetidae</taxon>
        <taxon>Cloeon</taxon>
    </lineage>
</organism>
<feature type="region of interest" description="Disordered" evidence="7">
    <location>
        <begin position="784"/>
        <end position="829"/>
    </location>
</feature>
<dbReference type="GO" id="GO:0031053">
    <property type="term" value="P:primary miRNA processing"/>
    <property type="evidence" value="ECO:0007669"/>
    <property type="project" value="TreeGrafter"/>
</dbReference>
<evidence type="ECO:0000256" key="1">
    <source>
        <dbReference type="ARBA" id="ARBA00004123"/>
    </source>
</evidence>
<evidence type="ECO:0000256" key="4">
    <source>
        <dbReference type="ARBA" id="ARBA00023158"/>
    </source>
</evidence>
<dbReference type="Proteomes" id="UP000494165">
    <property type="component" value="Unassembled WGS sequence"/>
</dbReference>
<name>A0A8S1D014_9INSE</name>
<dbReference type="InterPro" id="IPR007042">
    <property type="entry name" value="SERRATE/Ars2_C"/>
</dbReference>
<dbReference type="SUPFAM" id="SSF54928">
    <property type="entry name" value="RNA-binding domain, RBD"/>
    <property type="match status" value="1"/>
</dbReference>
<dbReference type="OrthoDB" id="342064at2759"/>
<dbReference type="Gene3D" id="3.30.70.330">
    <property type="match status" value="1"/>
</dbReference>
<keyword evidence="11" id="KW-1185">Reference proteome</keyword>
<feature type="compositionally biased region" description="Acidic residues" evidence="7">
    <location>
        <begin position="334"/>
        <end position="350"/>
    </location>
</feature>
<comment type="subcellular location">
    <subcellularLocation>
        <location evidence="1">Nucleus</location>
    </subcellularLocation>
</comment>
<feature type="compositionally biased region" description="Polar residues" evidence="7">
    <location>
        <begin position="126"/>
        <end position="138"/>
    </location>
</feature>
<dbReference type="Pfam" id="PF12066">
    <property type="entry name" value="SERRATE_Ars2_N"/>
    <property type="match status" value="1"/>
</dbReference>
<feature type="compositionally biased region" description="Basic and acidic residues" evidence="7">
    <location>
        <begin position="801"/>
        <end position="811"/>
    </location>
</feature>
<evidence type="ECO:0000256" key="3">
    <source>
        <dbReference type="ARBA" id="ARBA00017364"/>
    </source>
</evidence>
<dbReference type="InterPro" id="IPR012677">
    <property type="entry name" value="Nucleotide-bd_a/b_plait_sf"/>
</dbReference>
<feature type="region of interest" description="Disordered" evidence="7">
    <location>
        <begin position="1"/>
        <end position="104"/>
    </location>
</feature>
<dbReference type="AlphaFoldDB" id="A0A8S1D014"/>
<evidence type="ECO:0000256" key="7">
    <source>
        <dbReference type="SAM" id="MobiDB-lite"/>
    </source>
</evidence>
<evidence type="ECO:0000259" key="9">
    <source>
        <dbReference type="Pfam" id="PF12066"/>
    </source>
</evidence>
<gene>
    <name evidence="10" type="ORF">CLODIP_2_CD04815</name>
</gene>
<dbReference type="GO" id="GO:0016604">
    <property type="term" value="C:nuclear body"/>
    <property type="evidence" value="ECO:0007669"/>
    <property type="project" value="TreeGrafter"/>
</dbReference>
<protein>
    <recommendedName>
        <fullName evidence="3">Serrate RNA effector molecule homolog</fullName>
    </recommendedName>
    <alternativeName>
        <fullName evidence="6">Arsenite-resistance protein 2 homolog</fullName>
    </alternativeName>
</protein>
<dbReference type="PANTHER" id="PTHR13165">
    <property type="entry name" value="ARSENITE-RESISTANCE PROTEIN 2"/>
    <property type="match status" value="1"/>
</dbReference>
<evidence type="ECO:0000313" key="11">
    <source>
        <dbReference type="Proteomes" id="UP000494165"/>
    </source>
</evidence>
<comment type="caution">
    <text evidence="10">The sequence shown here is derived from an EMBL/GenBank/DDBJ whole genome shotgun (WGS) entry which is preliminary data.</text>
</comment>
<dbReference type="GO" id="GO:0003676">
    <property type="term" value="F:nucleic acid binding"/>
    <property type="evidence" value="ECO:0007669"/>
    <property type="project" value="InterPro"/>
</dbReference>
<dbReference type="Pfam" id="PF04959">
    <property type="entry name" value="ARS2"/>
    <property type="match status" value="1"/>
</dbReference>
<sequence length="896" mass="102657">MGDSDDEYDRKRRDKFRGERTERSSGDFREGGRGGGERRGPSNRDDWGDNDNWQGGRSRGPPSYNEYRPSGGRGGSGGGGGRGERFSPPSRYDMNQPPMKRSRTDWFYRFRGEERRYVPDSGYGGYQNNPWGPSNQDSHFPHHGGSQRDTDGLTQPPMMSFKAFLQTQDDNISDEEAIQKFNEYKLEFKRQQLNDFFVNHKDEEWFKIKYHPEESVKRKDELQSALNNRVKVFLDCLDKDWFAKVSVDSEQSEQLVKLLDSIVIKLEGGTDLDLKVLDEVEVAREQDRRKTETNKAESQRRKSDDKEKSKDKETPEVTEEAKEDKKDDAKEKEGEEEEEEEKKEPEEDEEKKEVAAEEKPSRKRKREYNSDSGSESENDDASSVHSGEKSKNTSMEDAEKNESPAKNGKEGKESDVEADTDKADEEKSEKQKEEPQEEVLRPRCLHKTSSIFLRNLAPTITKQEVEAMCKRYPGFLRVAIADPQHDRRWFRRGWVTFERYVNIKEICWNLNNIRLRDCELGAIVNRDLSRRVRTVNGITSHKQVVRNDIKVAAKIIQNLDKKANLWLDENEKSVSSDIPTFGLMSKNPVMKNITDYLIEEASAEEEELLGQSGDGETGSGEGDEATCTIDRDEQLLAVLDRLLFYLRVVHSVDYYNHCEYPNEDEMPNRCGIMHARGTPPSSKVTQQEIGDYCQTFESKIASFLQPVVKLTDEELTKLGSKAPETEVEKFVVSNTQELSKDKWLCPLSGKKFKGPEFVRKHIFNKHAEKIDEVKKEVEYFNNYLKDPKRPQLPEHPGNRSQKREHPGDREAFGGGPGGPMPPRRFGGGFYGGYGGGNRNFGGGGGGFREPYREAYSRPPRGHFNRGGGNRVAPLDAIGRPVIEYQDLDFHEDKEFF</sequence>
<feature type="compositionally biased region" description="Gly residues" evidence="7">
    <location>
        <begin position="71"/>
        <end position="81"/>
    </location>
</feature>
<keyword evidence="5" id="KW-0539">Nucleus</keyword>
<evidence type="ECO:0000256" key="5">
    <source>
        <dbReference type="ARBA" id="ARBA00023242"/>
    </source>
</evidence>
<reference evidence="10 11" key="1">
    <citation type="submission" date="2020-04" db="EMBL/GenBank/DDBJ databases">
        <authorList>
            <person name="Alioto T."/>
            <person name="Alioto T."/>
            <person name="Gomez Garrido J."/>
        </authorList>
    </citation>
    <scope>NUCLEOTIDE SEQUENCE [LARGE SCALE GENOMIC DNA]</scope>
</reference>
<feature type="compositionally biased region" description="Basic and acidic residues" evidence="7">
    <location>
        <begin position="284"/>
        <end position="333"/>
    </location>
</feature>
<dbReference type="InterPro" id="IPR039727">
    <property type="entry name" value="SE/Ars2"/>
</dbReference>
<proteinExistence type="inferred from homology"/>
<feature type="compositionally biased region" description="Basic and acidic residues" evidence="7">
    <location>
        <begin position="397"/>
        <end position="441"/>
    </location>
</feature>
<dbReference type="PANTHER" id="PTHR13165:SF0">
    <property type="entry name" value="SERRATE RNA EFFECTOR MOLECULE HOMOLOG"/>
    <property type="match status" value="1"/>
</dbReference>